<organism evidence="2 3">
    <name type="scientific">Psychroflexus gondwanensis ACAM 44</name>
    <dbReference type="NCBI Taxonomy" id="1189619"/>
    <lineage>
        <taxon>Bacteria</taxon>
        <taxon>Pseudomonadati</taxon>
        <taxon>Bacteroidota</taxon>
        <taxon>Flavobacteriia</taxon>
        <taxon>Flavobacteriales</taxon>
        <taxon>Flavobacteriaceae</taxon>
        <taxon>Psychroflexus</taxon>
    </lineage>
</organism>
<dbReference type="InterPro" id="IPR050523">
    <property type="entry name" value="AKR_Detox_Biosynth"/>
</dbReference>
<name>N1WNT3_9FLAO</name>
<dbReference type="InterPro" id="IPR023210">
    <property type="entry name" value="NADP_OxRdtase_dom"/>
</dbReference>
<dbReference type="RefSeq" id="WP_003441552.1">
    <property type="nucleotide sequence ID" value="NZ_APLF01000010.1"/>
</dbReference>
<feature type="domain" description="NADP-dependent oxidoreductase" evidence="1">
    <location>
        <begin position="5"/>
        <end position="276"/>
    </location>
</feature>
<dbReference type="PRINTS" id="PR00069">
    <property type="entry name" value="ALDKETRDTASE"/>
</dbReference>
<dbReference type="AlphaFoldDB" id="N1WNT3"/>
<dbReference type="PANTHER" id="PTHR43364:SF1">
    <property type="entry name" value="OXIDOREDUCTASE YDHF"/>
    <property type="match status" value="1"/>
</dbReference>
<dbReference type="Pfam" id="PF00248">
    <property type="entry name" value="Aldo_ket_red"/>
    <property type="match status" value="1"/>
</dbReference>
<dbReference type="eggNOG" id="COG4989">
    <property type="taxonomic scope" value="Bacteria"/>
</dbReference>
<comment type="caution">
    <text evidence="2">The sequence shown here is derived from an EMBL/GenBank/DDBJ whole genome shotgun (WGS) entry which is preliminary data.</text>
</comment>
<dbReference type="Proteomes" id="UP000012317">
    <property type="component" value="Unassembled WGS sequence"/>
</dbReference>
<evidence type="ECO:0000313" key="2">
    <source>
        <dbReference type="EMBL" id="EMY80645.1"/>
    </source>
</evidence>
<dbReference type="Gene3D" id="3.20.20.100">
    <property type="entry name" value="NADP-dependent oxidoreductase domain"/>
    <property type="match status" value="1"/>
</dbReference>
<evidence type="ECO:0000313" key="3">
    <source>
        <dbReference type="Proteomes" id="UP000012317"/>
    </source>
</evidence>
<dbReference type="GO" id="GO:0016491">
    <property type="term" value="F:oxidoreductase activity"/>
    <property type="evidence" value="ECO:0007669"/>
    <property type="project" value="InterPro"/>
</dbReference>
<protein>
    <submittedName>
        <fullName evidence="2">Oxidoreductase, aldo/keto reductase family protein</fullName>
    </submittedName>
</protein>
<dbReference type="GO" id="GO:0005829">
    <property type="term" value="C:cytosol"/>
    <property type="evidence" value="ECO:0007669"/>
    <property type="project" value="TreeGrafter"/>
</dbReference>
<accession>N1WNT3</accession>
<dbReference type="InterPro" id="IPR036812">
    <property type="entry name" value="NAD(P)_OxRdtase_dom_sf"/>
</dbReference>
<gene>
    <name evidence="2" type="ORF">pgond44_10879</name>
</gene>
<dbReference type="PANTHER" id="PTHR43364">
    <property type="entry name" value="NADH-SPECIFIC METHYLGLYOXAL REDUCTASE-RELATED"/>
    <property type="match status" value="1"/>
</dbReference>
<reference evidence="2 3" key="1">
    <citation type="journal article" date="2014" name="Genome Biol. Evol.">
        <title>Extensive gene acquisition in the extremely psychrophilic bacterial species Psychroflexus torquis and the link to sea-ice ecosystem specialism.</title>
        <authorList>
            <person name="Feng S."/>
            <person name="Powell S.M."/>
            <person name="Wilson R."/>
            <person name="Bowman J.P."/>
        </authorList>
    </citation>
    <scope>NUCLEOTIDE SEQUENCE [LARGE SCALE GENOMIC DNA]</scope>
    <source>
        <strain evidence="2 3">ACAM 44</strain>
    </source>
</reference>
<dbReference type="InterPro" id="IPR020471">
    <property type="entry name" value="AKR"/>
</dbReference>
<keyword evidence="3" id="KW-1185">Reference proteome</keyword>
<dbReference type="EMBL" id="APLF01000010">
    <property type="protein sequence ID" value="EMY80645.1"/>
    <property type="molecule type" value="Genomic_DNA"/>
</dbReference>
<proteinExistence type="predicted"/>
<dbReference type="STRING" id="1189619.pgond44_10879"/>
<evidence type="ECO:0000259" key="1">
    <source>
        <dbReference type="Pfam" id="PF00248"/>
    </source>
</evidence>
<dbReference type="PATRIC" id="fig|1189619.4.peg.2236"/>
<dbReference type="SUPFAM" id="SSF51430">
    <property type="entry name" value="NAD(P)-linked oxidoreductase"/>
    <property type="match status" value="1"/>
</dbReference>
<sequence length="286" mass="32377">MYTSKLIQGCMTWGRWGKQMSTNQMASQIEDCLSLGVTTFDHADIYGDYTTEAEFGKAFTESKIERDSIQLISKCGIQLPNSARDNRVKHYQYDSEYIIAQAEQSISNLNCGYLDAFLLHRPSPLMDLQEIAKSIIYLKEQGKIKHFGVSNFTTQQMDLLSAYVEVEGHQLQCSLNHPQPFTNDILQHHLCKYILTMAWSPLGGINTLHQDNPILDKTLEEMATKYECEKAQLAIAFLNVHPIGIRPVVGTTQMTRLKVLKAALAIDLSLQDWFSILEASRGHEVD</sequence>